<evidence type="ECO:0000256" key="4">
    <source>
        <dbReference type="PROSITE-ProRule" id="PRU00125"/>
    </source>
</evidence>
<feature type="coiled-coil region" evidence="5">
    <location>
        <begin position="187"/>
        <end position="287"/>
    </location>
</feature>
<dbReference type="AlphaFoldDB" id="A0AAD5XPB2"/>
<dbReference type="GO" id="GO:0005737">
    <property type="term" value="C:cytoplasm"/>
    <property type="evidence" value="ECO:0007669"/>
    <property type="project" value="TreeGrafter"/>
</dbReference>
<evidence type="ECO:0000256" key="5">
    <source>
        <dbReference type="SAM" id="Coils"/>
    </source>
</evidence>
<evidence type="ECO:0000259" key="8">
    <source>
        <dbReference type="PROSITE" id="PS50081"/>
    </source>
</evidence>
<name>A0AAD5XPB2_9FUNG</name>
<evidence type="ECO:0000313" key="11">
    <source>
        <dbReference type="Proteomes" id="UP001212152"/>
    </source>
</evidence>
<accession>A0AAD5XPB2</accession>
<dbReference type="GO" id="GO:0005096">
    <property type="term" value="F:GTPase activator activity"/>
    <property type="evidence" value="ECO:0007669"/>
    <property type="project" value="UniProtKB-KW"/>
</dbReference>
<keyword evidence="11" id="KW-1185">Reference proteome</keyword>
<evidence type="ECO:0000256" key="1">
    <source>
        <dbReference type="ARBA" id="ARBA00022468"/>
    </source>
</evidence>
<feature type="region of interest" description="Disordered" evidence="6">
    <location>
        <begin position="838"/>
        <end position="877"/>
    </location>
</feature>
<comment type="caution">
    <text evidence="10">The sequence shown here is derived from an EMBL/GenBank/DDBJ whole genome shotgun (WGS) entry which is preliminary data.</text>
</comment>
<evidence type="ECO:0000256" key="2">
    <source>
        <dbReference type="ARBA" id="ARBA00022723"/>
    </source>
</evidence>
<dbReference type="CDD" id="cd08368">
    <property type="entry name" value="LIM"/>
    <property type="match status" value="1"/>
</dbReference>
<feature type="region of interest" description="Disordered" evidence="6">
    <location>
        <begin position="156"/>
        <end position="178"/>
    </location>
</feature>
<dbReference type="PANTHER" id="PTHR23176">
    <property type="entry name" value="RHO/RAC/CDC GTPASE-ACTIVATING PROTEIN"/>
    <property type="match status" value="1"/>
</dbReference>
<keyword evidence="5" id="KW-0175">Coiled coil</keyword>
<dbReference type="PROSITE" id="PS50023">
    <property type="entry name" value="LIM_DOMAIN_2"/>
    <property type="match status" value="1"/>
</dbReference>
<gene>
    <name evidence="10" type="ORF">HDU87_001631</name>
</gene>
<dbReference type="Pfam" id="PF00412">
    <property type="entry name" value="LIM"/>
    <property type="match status" value="2"/>
</dbReference>
<feature type="domain" description="LIM zinc-binding" evidence="7">
    <location>
        <begin position="79"/>
        <end position="138"/>
    </location>
</feature>
<dbReference type="PROSITE" id="PS00479">
    <property type="entry name" value="ZF_DAG_PE_1"/>
    <property type="match status" value="1"/>
</dbReference>
<dbReference type="PROSITE" id="PS50238">
    <property type="entry name" value="RHOGAP"/>
    <property type="match status" value="1"/>
</dbReference>
<dbReference type="Pfam" id="PF00130">
    <property type="entry name" value="C1_1"/>
    <property type="match status" value="1"/>
</dbReference>
<protein>
    <recommendedName>
        <fullName evidence="12">RhoGAP-domain-containing protein</fullName>
    </recommendedName>
</protein>
<dbReference type="Gene3D" id="2.10.110.10">
    <property type="entry name" value="Cysteine Rich Protein"/>
    <property type="match status" value="2"/>
</dbReference>
<dbReference type="SMART" id="SM00109">
    <property type="entry name" value="C1"/>
    <property type="match status" value="1"/>
</dbReference>
<feature type="domain" description="Phorbol-ester/DAG-type" evidence="8">
    <location>
        <begin position="552"/>
        <end position="599"/>
    </location>
</feature>
<dbReference type="PROSITE" id="PS00478">
    <property type="entry name" value="LIM_DOMAIN_1"/>
    <property type="match status" value="2"/>
</dbReference>
<evidence type="ECO:0000256" key="6">
    <source>
        <dbReference type="SAM" id="MobiDB-lite"/>
    </source>
</evidence>
<dbReference type="InterPro" id="IPR002219">
    <property type="entry name" value="PKC_DAG/PE"/>
</dbReference>
<dbReference type="Gene3D" id="1.10.287.1490">
    <property type="match status" value="1"/>
</dbReference>
<dbReference type="InterPro" id="IPR046349">
    <property type="entry name" value="C1-like_sf"/>
</dbReference>
<feature type="region of interest" description="Disordered" evidence="6">
    <location>
        <begin position="532"/>
        <end position="554"/>
    </location>
</feature>
<dbReference type="EMBL" id="JADGJQ010000014">
    <property type="protein sequence ID" value="KAJ3180983.1"/>
    <property type="molecule type" value="Genomic_DNA"/>
</dbReference>
<dbReference type="CDD" id="cd00159">
    <property type="entry name" value="RhoGAP"/>
    <property type="match status" value="1"/>
</dbReference>
<feature type="region of interest" description="Disordered" evidence="6">
    <location>
        <begin position="429"/>
        <end position="484"/>
    </location>
</feature>
<feature type="domain" description="Rho-GAP" evidence="9">
    <location>
        <begin position="623"/>
        <end position="814"/>
    </location>
</feature>
<dbReference type="InterPro" id="IPR001781">
    <property type="entry name" value="Znf_LIM"/>
</dbReference>
<sequence length="877" mass="95753">MSMSGAGTPPDSELSTNAVCAGCDKEITGDNDEGLINFADSLFHTGCFKCSKCSSQIDFENSVVLIGEDAKAVCVNCSFKCKLCGEPILEEAITTDEDTYHAACFRCSKCQRAIGDYSFFHDDDKLWCTDCHATSVRQGSFDSLKERPLRDSVPRRSRINSNNELKKGMSKASSLASMPGVSPEEYIAQLERELEERSRQLSNVEATLIKFKSTSKKALEEFRQVKDAHQNECLRRQQAEAKIETLQSQMHSVARADTKRQRSEEDAERLHKEIEFLHTQRSAAQKDIEEISARKDALVADIGQLLEARNAQGAPSSPTEQTESSRAQELARELDQIKGRFREEVASLQTQRDTLREEVHALLINRDGLFSEITALQEENRQLEANRARISEALIGSAEHLDALNELGASSASGPRYPEMEELERTVSADTMEMKPMPLPPPRAGRPSGPRRDSKGTELSASPLPLKKSDSQEQSLTGSGLKRDKWTKDWKTNVKAAKTKLKNAIPQKTGTEDSGSSISGMFKIGAKKGTSKSDLDLTRIGPPTPRNDIRPTHSFHLHSYRSPRKCDLCADKLWGKEARCEGCGYHCHQKCVPAVVGQCFASSALGGPESAPASASEHATFGVPLIQLLEQEGGATVPRIVVKCVAAVETRGMTVEGIYRKAGPLTQINRIVAAVDKGEDPDLDDATDITAVTSVLKQFFRDLPEPLLTTALFKQWTDALRTGPDDHSAKLAAISHLLTQLPPAHLTTLAYLILHLDRIQQNSSENLMTPANIGVVFGPGLLRPAHVETQMDLAESSAKNAVVEFLVRNAKTLFAVGGNGVAAAVDQSEGVDEEGVAVAGDEVGGRSQPVPDSVIADDRPLPPTPRQHDESLSQVQM</sequence>
<keyword evidence="2 4" id="KW-0479">Metal-binding</keyword>
<dbReference type="PROSITE" id="PS50081">
    <property type="entry name" value="ZF_DAG_PE_2"/>
    <property type="match status" value="1"/>
</dbReference>
<dbReference type="GO" id="GO:0007165">
    <property type="term" value="P:signal transduction"/>
    <property type="evidence" value="ECO:0007669"/>
    <property type="project" value="InterPro"/>
</dbReference>
<dbReference type="InterPro" id="IPR050729">
    <property type="entry name" value="Rho-GAP"/>
</dbReference>
<dbReference type="PANTHER" id="PTHR23176:SF128">
    <property type="entry name" value="RHO GTPASE-ACTIVATING PROTEIN RGD1"/>
    <property type="match status" value="1"/>
</dbReference>
<feature type="coiled-coil region" evidence="5">
    <location>
        <begin position="338"/>
        <end position="393"/>
    </location>
</feature>
<dbReference type="SMART" id="SM00132">
    <property type="entry name" value="LIM"/>
    <property type="match status" value="2"/>
</dbReference>
<dbReference type="InterPro" id="IPR008936">
    <property type="entry name" value="Rho_GTPase_activation_prot"/>
</dbReference>
<dbReference type="SMART" id="SM00324">
    <property type="entry name" value="RhoGAP"/>
    <property type="match status" value="1"/>
</dbReference>
<dbReference type="InterPro" id="IPR000198">
    <property type="entry name" value="RhoGAP_dom"/>
</dbReference>
<dbReference type="Pfam" id="PF00620">
    <property type="entry name" value="RhoGAP"/>
    <property type="match status" value="1"/>
</dbReference>
<keyword evidence="3 4" id="KW-0862">Zinc</keyword>
<evidence type="ECO:0008006" key="12">
    <source>
        <dbReference type="Google" id="ProtNLM"/>
    </source>
</evidence>
<dbReference type="Proteomes" id="UP001212152">
    <property type="component" value="Unassembled WGS sequence"/>
</dbReference>
<keyword evidence="1" id="KW-0343">GTPase activation</keyword>
<evidence type="ECO:0000256" key="3">
    <source>
        <dbReference type="ARBA" id="ARBA00022833"/>
    </source>
</evidence>
<organism evidence="10 11">
    <name type="scientific">Geranomyces variabilis</name>
    <dbReference type="NCBI Taxonomy" id="109894"/>
    <lineage>
        <taxon>Eukaryota</taxon>
        <taxon>Fungi</taxon>
        <taxon>Fungi incertae sedis</taxon>
        <taxon>Chytridiomycota</taxon>
        <taxon>Chytridiomycota incertae sedis</taxon>
        <taxon>Chytridiomycetes</taxon>
        <taxon>Spizellomycetales</taxon>
        <taxon>Powellomycetaceae</taxon>
        <taxon>Geranomyces</taxon>
    </lineage>
</organism>
<keyword evidence="4" id="KW-0440">LIM domain</keyword>
<dbReference type="Gene3D" id="3.30.60.20">
    <property type="match status" value="1"/>
</dbReference>
<dbReference type="SUPFAM" id="SSF48350">
    <property type="entry name" value="GTPase activation domain, GAP"/>
    <property type="match status" value="1"/>
</dbReference>
<dbReference type="Gene3D" id="1.10.555.10">
    <property type="entry name" value="Rho GTPase activation protein"/>
    <property type="match status" value="1"/>
</dbReference>
<dbReference type="SUPFAM" id="SSF57889">
    <property type="entry name" value="Cysteine-rich domain"/>
    <property type="match status" value="1"/>
</dbReference>
<dbReference type="GO" id="GO:0046872">
    <property type="term" value="F:metal ion binding"/>
    <property type="evidence" value="ECO:0007669"/>
    <property type="project" value="UniProtKB-KW"/>
</dbReference>
<feature type="compositionally biased region" description="Basic and acidic residues" evidence="6">
    <location>
        <begin position="856"/>
        <end position="871"/>
    </location>
</feature>
<evidence type="ECO:0000313" key="10">
    <source>
        <dbReference type="EMBL" id="KAJ3180983.1"/>
    </source>
</evidence>
<evidence type="ECO:0000259" key="9">
    <source>
        <dbReference type="PROSITE" id="PS50238"/>
    </source>
</evidence>
<evidence type="ECO:0000259" key="7">
    <source>
        <dbReference type="PROSITE" id="PS50023"/>
    </source>
</evidence>
<reference evidence="10" key="1">
    <citation type="submission" date="2020-05" db="EMBL/GenBank/DDBJ databases">
        <title>Phylogenomic resolution of chytrid fungi.</title>
        <authorList>
            <person name="Stajich J.E."/>
            <person name="Amses K."/>
            <person name="Simmons R."/>
            <person name="Seto K."/>
            <person name="Myers J."/>
            <person name="Bonds A."/>
            <person name="Quandt C.A."/>
            <person name="Barry K."/>
            <person name="Liu P."/>
            <person name="Grigoriev I."/>
            <person name="Longcore J.E."/>
            <person name="James T.Y."/>
        </authorList>
    </citation>
    <scope>NUCLEOTIDE SEQUENCE</scope>
    <source>
        <strain evidence="10">JEL0379</strain>
    </source>
</reference>
<proteinExistence type="predicted"/>